<reference evidence="1 2" key="1">
    <citation type="submission" date="2016-03" db="EMBL/GenBank/DDBJ databases">
        <title>Culture-independent genomics supports pathogen discovery for uncultivable bacteria within the genus Chlamydia.</title>
        <authorList>
            <person name="Taylor-Brown A."/>
            <person name="Bachmann N.L."/>
            <person name="Borel N."/>
            <person name="Polkinghorne A."/>
        </authorList>
    </citation>
    <scope>NUCLEOTIDE SEQUENCE [LARGE SCALE GENOMIC DNA]</scope>
    <source>
        <strain evidence="1 2">2742-308</strain>
    </source>
</reference>
<evidence type="ECO:0000313" key="2">
    <source>
        <dbReference type="Proteomes" id="UP000078162"/>
    </source>
</evidence>
<dbReference type="Proteomes" id="UP000078162">
    <property type="component" value="Chromosome"/>
</dbReference>
<dbReference type="KEGG" id="csaz:Cs308_0118"/>
<dbReference type="AlphaFoldDB" id="A0A1A9HTH2"/>
<dbReference type="OrthoDB" id="19029at2"/>
<evidence type="ECO:0008006" key="3">
    <source>
        <dbReference type="Google" id="ProtNLM"/>
    </source>
</evidence>
<accession>A0A1A9HTH2</accession>
<dbReference type="PROSITE" id="PS51257">
    <property type="entry name" value="PROKAR_LIPOPROTEIN"/>
    <property type="match status" value="1"/>
</dbReference>
<proteinExistence type="predicted"/>
<dbReference type="PATRIC" id="fig|1806891.3.peg.114"/>
<protein>
    <recommendedName>
        <fullName evidence="3">Lipoprotein</fullName>
    </recommendedName>
</protein>
<gene>
    <name evidence="1" type="ORF">Cs308_0118</name>
</gene>
<evidence type="ECO:0000313" key="1">
    <source>
        <dbReference type="EMBL" id="ANH78289.1"/>
    </source>
</evidence>
<keyword evidence="2" id="KW-1185">Reference proteome</keyword>
<name>A0A1A9HTH2_9CHLA</name>
<dbReference type="EMBL" id="CP014639">
    <property type="protein sequence ID" value="ANH78289.1"/>
    <property type="molecule type" value="Genomic_DNA"/>
</dbReference>
<dbReference type="RefSeq" id="WP_066481346.1">
    <property type="nucleotide sequence ID" value="NZ_CP014639.1"/>
</dbReference>
<sequence length="317" mass="36501">MIRKGRKWVLVFLALGALVSTACCLWSGGKTRCPSQKYLPIINRFLEMCGLPEVENSEELIEATSSWTLAPTERFSGELLSLCSIKDEHAFYNDLSLLRMTQAVPAYAATYDCAVIFGGPLPAVRQRLDFLAREWQRGVRFKQIIFLCGVRGRYKTIEEQEHFFDSRYNPFPTEENWRASEQTMPDSEEGIAKFVWAQMLLPRAWRDTSSGVKVVFLLAEPGDERPVANRQDTLRIFRSYYQETFPARIMFVSSQPFICLDACRLEKFFQRENYDIAGPGFAQGVLKYHWASRVCLHTLAVWLQETRGCLNLNICQE</sequence>
<organism evidence="1 2">
    <name type="scientific">Candidatus Chlamydia sanziniae</name>
    <dbReference type="NCBI Taxonomy" id="1806891"/>
    <lineage>
        <taxon>Bacteria</taxon>
        <taxon>Pseudomonadati</taxon>
        <taxon>Chlamydiota</taxon>
        <taxon>Chlamydiia</taxon>
        <taxon>Chlamydiales</taxon>
        <taxon>Chlamydiaceae</taxon>
        <taxon>Chlamydia/Chlamydophila group</taxon>
        <taxon>Chlamydia</taxon>
    </lineage>
</organism>